<dbReference type="EMBL" id="FNKP01000004">
    <property type="protein sequence ID" value="SDR54014.1"/>
    <property type="molecule type" value="Genomic_DNA"/>
</dbReference>
<dbReference type="Pfam" id="PF16124">
    <property type="entry name" value="RecQ_Zn_bind"/>
    <property type="match status" value="1"/>
</dbReference>
<dbReference type="Gene3D" id="1.10.10.10">
    <property type="entry name" value="Winged helix-like DNA-binding domain superfamily/Winged helix DNA-binding domain"/>
    <property type="match status" value="1"/>
</dbReference>
<reference evidence="16" key="1">
    <citation type="submission" date="2016-10" db="EMBL/GenBank/DDBJ databases">
        <authorList>
            <person name="Varghese N."/>
        </authorList>
    </citation>
    <scope>NUCLEOTIDE SEQUENCE [LARGE SCALE GENOMIC DNA]</scope>
    <source>
        <strain evidence="16">GAS106B</strain>
    </source>
</reference>
<keyword evidence="5 15" id="KW-0347">Helicase</keyword>
<dbReference type="InterPro" id="IPR011545">
    <property type="entry name" value="DEAD/DEAH_box_helicase_dom"/>
</dbReference>
<evidence type="ECO:0000256" key="9">
    <source>
        <dbReference type="ARBA" id="ARBA00034617"/>
    </source>
</evidence>
<dbReference type="InterPro" id="IPR001650">
    <property type="entry name" value="Helicase_C-like"/>
</dbReference>
<evidence type="ECO:0000256" key="6">
    <source>
        <dbReference type="ARBA" id="ARBA00022840"/>
    </source>
</evidence>
<keyword evidence="4" id="KW-0378">Hydrolase</keyword>
<sequence>MRSMRKTMREMFGITRLRKGQEDIIRSILQRRDTLATMPTGAGKSLCYQLPALHLEGITLVVSPLIALMKDQADKLLAAGIDCTLVNSTLGARAEREALRRVAAGACSIVFVTPERLAQPAFIEMLHSGPGLRVGLVVVDEAHCVSQWGHDFRPAFLDIGSAVKTLGRPPVLALTATATAAVLDDIIRSLGLRDTNVVRTGTLRANLRYRVVQVSAAGGKDGARRAVEAKQEHLRELITSMRGTGIVYAATVADVERVYGWLLEAGESVSRYHGRLGARMREQAQEQFMSGATRLMVATNAFGMGIDKADIRFVIHYQMPGSLDAYYQETGRAGRDGEPADCVLLFDLNDRRIQQFFQAGRYPGLALAQRVYDAVKSAGAQAGPGGTITALKRELNDSGSGKLKVALHMLVDARLIARDRQRRYRVLERCLSSSGGAGSTVDVIANAAAQFEQMSMRDSKTLQRMIDYAQTGGCRWRTILDYYGERPEFARCKVCDNCMHPPEISVGAAQKIIPGSPMAMEEASDGGTKQTWTPGDAVRVSRYGRGEITMATSTQVAVQFPDGSRRTFLASRVRPAKAGTP</sequence>
<evidence type="ECO:0000259" key="13">
    <source>
        <dbReference type="PROSITE" id="PS51192"/>
    </source>
</evidence>
<evidence type="ECO:0000256" key="3">
    <source>
        <dbReference type="ARBA" id="ARBA00022741"/>
    </source>
</evidence>
<keyword evidence="16" id="KW-1185">Reference proteome</keyword>
<evidence type="ECO:0000256" key="2">
    <source>
        <dbReference type="ARBA" id="ARBA00022723"/>
    </source>
</evidence>
<dbReference type="InterPro" id="IPR032284">
    <property type="entry name" value="RecQ_Zn-bd"/>
</dbReference>
<evidence type="ECO:0000256" key="12">
    <source>
        <dbReference type="ARBA" id="ARBA00044550"/>
    </source>
</evidence>
<dbReference type="SMART" id="SM00487">
    <property type="entry name" value="DEXDc"/>
    <property type="match status" value="1"/>
</dbReference>
<dbReference type="EC" id="5.6.2.4" evidence="10"/>
<keyword evidence="8" id="KW-0413">Isomerase</keyword>
<dbReference type="InterPro" id="IPR036388">
    <property type="entry name" value="WH-like_DNA-bd_sf"/>
</dbReference>
<evidence type="ECO:0000256" key="4">
    <source>
        <dbReference type="ARBA" id="ARBA00022801"/>
    </source>
</evidence>
<feature type="domain" description="Helicase ATP-binding" evidence="13">
    <location>
        <begin position="25"/>
        <end position="196"/>
    </location>
</feature>
<comment type="catalytic activity">
    <reaction evidence="9">
        <text>Couples ATP hydrolysis with the unwinding of duplex DNA by translocating in the 3'-5' direction.</text>
        <dbReference type="EC" id="5.6.2.4"/>
    </reaction>
</comment>
<evidence type="ECO:0000256" key="7">
    <source>
        <dbReference type="ARBA" id="ARBA00023125"/>
    </source>
</evidence>
<evidence type="ECO:0000256" key="10">
    <source>
        <dbReference type="ARBA" id="ARBA00034808"/>
    </source>
</evidence>
<evidence type="ECO:0000313" key="16">
    <source>
        <dbReference type="Proteomes" id="UP000183487"/>
    </source>
</evidence>
<accession>A0A1H1JVG9</accession>
<keyword evidence="2" id="KW-0479">Metal-binding</keyword>
<dbReference type="PANTHER" id="PTHR13710:SF105">
    <property type="entry name" value="ATP-DEPENDENT DNA HELICASE Q1"/>
    <property type="match status" value="1"/>
</dbReference>
<dbReference type="GO" id="GO:0005737">
    <property type="term" value="C:cytoplasm"/>
    <property type="evidence" value="ECO:0007669"/>
    <property type="project" value="TreeGrafter"/>
</dbReference>
<dbReference type="SMART" id="SM00490">
    <property type="entry name" value="HELICc"/>
    <property type="match status" value="1"/>
</dbReference>
<dbReference type="CDD" id="cd17920">
    <property type="entry name" value="DEXHc_RecQ"/>
    <property type="match status" value="1"/>
</dbReference>
<proteinExistence type="inferred from homology"/>
<feature type="domain" description="Helicase C-terminal" evidence="14">
    <location>
        <begin position="233"/>
        <end position="379"/>
    </location>
</feature>
<dbReference type="GO" id="GO:0030894">
    <property type="term" value="C:replisome"/>
    <property type="evidence" value="ECO:0007669"/>
    <property type="project" value="TreeGrafter"/>
</dbReference>
<dbReference type="GO" id="GO:0009378">
    <property type="term" value="F:four-way junction helicase activity"/>
    <property type="evidence" value="ECO:0007669"/>
    <property type="project" value="TreeGrafter"/>
</dbReference>
<dbReference type="GO" id="GO:0043138">
    <property type="term" value="F:3'-5' DNA helicase activity"/>
    <property type="evidence" value="ECO:0007669"/>
    <property type="project" value="UniProtKB-EC"/>
</dbReference>
<dbReference type="Proteomes" id="UP000183487">
    <property type="component" value="Unassembled WGS sequence"/>
</dbReference>
<dbReference type="InterPro" id="IPR027417">
    <property type="entry name" value="P-loop_NTPase"/>
</dbReference>
<evidence type="ECO:0000259" key="14">
    <source>
        <dbReference type="PROSITE" id="PS51194"/>
    </source>
</evidence>
<keyword evidence="7" id="KW-0238">DNA-binding</keyword>
<dbReference type="PROSITE" id="PS51194">
    <property type="entry name" value="HELICASE_CTER"/>
    <property type="match status" value="1"/>
</dbReference>
<dbReference type="GO" id="GO:0005524">
    <property type="term" value="F:ATP binding"/>
    <property type="evidence" value="ECO:0007669"/>
    <property type="project" value="UniProtKB-KW"/>
</dbReference>
<dbReference type="GO" id="GO:0006310">
    <property type="term" value="P:DNA recombination"/>
    <property type="evidence" value="ECO:0007669"/>
    <property type="project" value="InterPro"/>
</dbReference>
<dbReference type="FunFam" id="3.40.50.300:FF:001389">
    <property type="entry name" value="ATP-dependent DNA helicase RecQ"/>
    <property type="match status" value="1"/>
</dbReference>
<keyword evidence="6" id="KW-0067">ATP-binding</keyword>
<evidence type="ECO:0000256" key="11">
    <source>
        <dbReference type="ARBA" id="ARBA00044535"/>
    </source>
</evidence>
<evidence type="ECO:0000256" key="5">
    <source>
        <dbReference type="ARBA" id="ARBA00022806"/>
    </source>
</evidence>
<dbReference type="Gene3D" id="3.40.50.300">
    <property type="entry name" value="P-loop containing nucleotide triphosphate hydrolases"/>
    <property type="match status" value="2"/>
</dbReference>
<keyword evidence="3" id="KW-0547">Nucleotide-binding</keyword>
<evidence type="ECO:0000313" key="15">
    <source>
        <dbReference type="EMBL" id="SDR54014.1"/>
    </source>
</evidence>
<evidence type="ECO:0000256" key="1">
    <source>
        <dbReference type="ARBA" id="ARBA00005446"/>
    </source>
</evidence>
<dbReference type="Pfam" id="PF00270">
    <property type="entry name" value="DEAD"/>
    <property type="match status" value="1"/>
</dbReference>
<dbReference type="PROSITE" id="PS00690">
    <property type="entry name" value="DEAH_ATP_HELICASE"/>
    <property type="match status" value="1"/>
</dbReference>
<name>A0A1H1JVG9_9BURK</name>
<dbReference type="Pfam" id="PF00271">
    <property type="entry name" value="Helicase_C"/>
    <property type="match status" value="1"/>
</dbReference>
<gene>
    <name evidence="15" type="ORF">SAMN05443245_7332</name>
</gene>
<dbReference type="GO" id="GO:0006281">
    <property type="term" value="P:DNA repair"/>
    <property type="evidence" value="ECO:0007669"/>
    <property type="project" value="TreeGrafter"/>
</dbReference>
<dbReference type="GO" id="GO:0016787">
    <property type="term" value="F:hydrolase activity"/>
    <property type="evidence" value="ECO:0007669"/>
    <property type="project" value="UniProtKB-KW"/>
</dbReference>
<dbReference type="PROSITE" id="PS51192">
    <property type="entry name" value="HELICASE_ATP_BIND_1"/>
    <property type="match status" value="1"/>
</dbReference>
<organism evidence="15 16">
    <name type="scientific">Paraburkholderia fungorum</name>
    <dbReference type="NCBI Taxonomy" id="134537"/>
    <lineage>
        <taxon>Bacteria</taxon>
        <taxon>Pseudomonadati</taxon>
        <taxon>Pseudomonadota</taxon>
        <taxon>Betaproteobacteria</taxon>
        <taxon>Burkholderiales</taxon>
        <taxon>Burkholderiaceae</taxon>
        <taxon>Paraburkholderia</taxon>
    </lineage>
</organism>
<dbReference type="InterPro" id="IPR002464">
    <property type="entry name" value="DNA/RNA_helicase_DEAH_CS"/>
</dbReference>
<dbReference type="SUPFAM" id="SSF52540">
    <property type="entry name" value="P-loop containing nucleoside triphosphate hydrolases"/>
    <property type="match status" value="1"/>
</dbReference>
<dbReference type="NCBIfam" id="TIGR00614">
    <property type="entry name" value="recQ_fam"/>
    <property type="match status" value="1"/>
</dbReference>
<dbReference type="PANTHER" id="PTHR13710">
    <property type="entry name" value="DNA HELICASE RECQ FAMILY MEMBER"/>
    <property type="match status" value="1"/>
</dbReference>
<protein>
    <recommendedName>
        <fullName evidence="11">ATP-dependent DNA helicase RecQ</fullName>
        <ecNumber evidence="10">5.6.2.4</ecNumber>
    </recommendedName>
    <alternativeName>
        <fullName evidence="12">DNA 3'-5' helicase RecQ</fullName>
    </alternativeName>
</protein>
<dbReference type="AlphaFoldDB" id="A0A1H1JVG9"/>
<dbReference type="InterPro" id="IPR004589">
    <property type="entry name" value="DNA_helicase_ATP-dep_RecQ"/>
</dbReference>
<dbReference type="GO" id="GO:0046872">
    <property type="term" value="F:metal ion binding"/>
    <property type="evidence" value="ECO:0007669"/>
    <property type="project" value="UniProtKB-KW"/>
</dbReference>
<dbReference type="InterPro" id="IPR014001">
    <property type="entry name" value="Helicase_ATP-bd"/>
</dbReference>
<dbReference type="GO" id="GO:0043590">
    <property type="term" value="C:bacterial nucleoid"/>
    <property type="evidence" value="ECO:0007669"/>
    <property type="project" value="TreeGrafter"/>
</dbReference>
<evidence type="ECO:0000256" key="8">
    <source>
        <dbReference type="ARBA" id="ARBA00023235"/>
    </source>
</evidence>
<comment type="similarity">
    <text evidence="1">Belongs to the helicase family. RecQ subfamily.</text>
</comment>
<dbReference type="GO" id="GO:0003677">
    <property type="term" value="F:DNA binding"/>
    <property type="evidence" value="ECO:0007669"/>
    <property type="project" value="UniProtKB-KW"/>
</dbReference>